<dbReference type="AlphaFoldDB" id="A0AAN7UC05"/>
<keyword evidence="1" id="KW-0472">Membrane</keyword>
<feature type="transmembrane region" description="Helical" evidence="1">
    <location>
        <begin position="559"/>
        <end position="585"/>
    </location>
</feature>
<keyword evidence="1" id="KW-0812">Transmembrane</keyword>
<accession>A0AAN7UC05</accession>
<comment type="caution">
    <text evidence="2">The sequence shown here is derived from an EMBL/GenBank/DDBJ whole genome shotgun (WGS) entry which is preliminary data.</text>
</comment>
<dbReference type="Proteomes" id="UP001305414">
    <property type="component" value="Unassembled WGS sequence"/>
</dbReference>
<keyword evidence="3" id="KW-1185">Reference proteome</keyword>
<evidence type="ECO:0000313" key="3">
    <source>
        <dbReference type="Proteomes" id="UP001305414"/>
    </source>
</evidence>
<proteinExistence type="predicted"/>
<keyword evidence="1" id="KW-1133">Transmembrane helix</keyword>
<sequence>MSLSEVTNLLIRSIFRRMLIGSDGIPLGLMVGAFQMGSAEYLFSMSYWKPLIYSLRNLRRNQLKTFLVALALGSSIIYSFLVGPASAAALLPNLGWWPMRNPFMHRSLSSYIGRQASELYPMELKEASIYEECLTVDYWNSLNCPAGGFNTLYDWAWTRQQEGYWYNVTDSQHYNPTMLSSFSGQAQRDIVTSLLPSGDSKTNAALSATLHSSLLALTDAFWHYVKTNSVGKVNKAQQPKFLLGEDRTRSIPLVQVQCQSYNLGAAINNEVDLKFETGAIINDFTKSSSDPYSGVVWTVPDESWNYPRAFWNMTNVTWVDAASVESSGGRKFPSSLAAVVTVPAVWSVSGSNGTMGYQQGSVVVPCVIDARWAKTDVSFDITEPVVRTGLTDWLDKANLTSSKVNPKESLSKWDIGGPISISRDWAHAVNYMNDLIDGVLEQILQQFVTPFSADQPDLLSFVPTSSSDEDWTTVYANGISIVLSTVIADWVSRTGLADTSFTTVLSRAKDGNVDTIDLLNQKDASGFNNVPVSSFADQTEVVYKVERYGWGYGLNSKTIWFSIITLMIHVVLVFVYFAYSLIFWLRAKGWTSQAWGSVGEFMALAISSPPADELRNTGAGIDKSQTWMTTLRIREAGSVNDKLELVVGVRGGTIVPSDNRLKIGKKYS</sequence>
<organism evidence="2 3">
    <name type="scientific">Xylaria bambusicola</name>
    <dbReference type="NCBI Taxonomy" id="326684"/>
    <lineage>
        <taxon>Eukaryota</taxon>
        <taxon>Fungi</taxon>
        <taxon>Dikarya</taxon>
        <taxon>Ascomycota</taxon>
        <taxon>Pezizomycotina</taxon>
        <taxon>Sordariomycetes</taxon>
        <taxon>Xylariomycetidae</taxon>
        <taxon>Xylariales</taxon>
        <taxon>Xylariaceae</taxon>
        <taxon>Xylaria</taxon>
    </lineage>
</organism>
<feature type="transmembrane region" description="Helical" evidence="1">
    <location>
        <begin position="65"/>
        <end position="91"/>
    </location>
</feature>
<evidence type="ECO:0000313" key="2">
    <source>
        <dbReference type="EMBL" id="KAK5626034.1"/>
    </source>
</evidence>
<name>A0AAN7UC05_9PEZI</name>
<gene>
    <name evidence="2" type="ORF">RRF57_001750</name>
</gene>
<evidence type="ECO:0000256" key="1">
    <source>
        <dbReference type="SAM" id="Phobius"/>
    </source>
</evidence>
<dbReference type="EMBL" id="JAWHQM010000003">
    <property type="protein sequence ID" value="KAK5626034.1"/>
    <property type="molecule type" value="Genomic_DNA"/>
</dbReference>
<feature type="transmembrane region" description="Helical" evidence="1">
    <location>
        <begin position="25"/>
        <end position="44"/>
    </location>
</feature>
<reference evidence="2 3" key="1">
    <citation type="submission" date="2023-10" db="EMBL/GenBank/DDBJ databases">
        <title>Draft genome sequence of Xylaria bambusicola isolate GMP-LS, the root and basal stem rot pathogen of sugarcane in Indonesia.</title>
        <authorList>
            <person name="Selvaraj P."/>
            <person name="Muralishankar V."/>
            <person name="Muruganantham S."/>
            <person name="Sp S."/>
            <person name="Haryani S."/>
            <person name="Lau K.J.X."/>
            <person name="Naqvi N.I."/>
        </authorList>
    </citation>
    <scope>NUCLEOTIDE SEQUENCE [LARGE SCALE GENOMIC DNA]</scope>
    <source>
        <strain evidence="2">GMP-LS</strain>
    </source>
</reference>
<protein>
    <submittedName>
        <fullName evidence="2">Uncharacterized protein</fullName>
    </submittedName>
</protein>